<protein>
    <recommendedName>
        <fullName evidence="9">G-protein coupled receptors family 1 profile domain-containing protein</fullName>
    </recommendedName>
</protein>
<evidence type="ECO:0000256" key="1">
    <source>
        <dbReference type="ARBA" id="ARBA00004141"/>
    </source>
</evidence>
<keyword evidence="11" id="KW-1185">Reference proteome</keyword>
<evidence type="ECO:0000256" key="6">
    <source>
        <dbReference type="ARBA" id="ARBA00023170"/>
    </source>
</evidence>
<dbReference type="InParanoid" id="H2XY67"/>
<dbReference type="EMBL" id="EAAA01000760">
    <property type="status" value="NOT_ANNOTATED_CDS"/>
    <property type="molecule type" value="Genomic_DNA"/>
</dbReference>
<dbReference type="InterPro" id="IPR017452">
    <property type="entry name" value="GPCR_Rhodpsn_7TM"/>
</dbReference>
<dbReference type="Ensembl" id="ENSCINT00000031125.1">
    <property type="protein sequence ID" value="ENSCINP00000034601.1"/>
    <property type="gene ID" value="ENSCING00000020999.1"/>
</dbReference>
<evidence type="ECO:0000256" key="3">
    <source>
        <dbReference type="ARBA" id="ARBA00022989"/>
    </source>
</evidence>
<evidence type="ECO:0000313" key="10">
    <source>
        <dbReference type="Ensembl" id="ENSCINP00000034601.1"/>
    </source>
</evidence>
<reference evidence="10" key="3">
    <citation type="submission" date="2025-08" db="UniProtKB">
        <authorList>
            <consortium name="Ensembl"/>
        </authorList>
    </citation>
    <scope>IDENTIFICATION</scope>
</reference>
<accession>H2XY67</accession>
<dbReference type="PROSITE" id="PS50262">
    <property type="entry name" value="G_PROTEIN_RECEP_F1_2"/>
    <property type="match status" value="1"/>
</dbReference>
<evidence type="ECO:0000256" key="4">
    <source>
        <dbReference type="ARBA" id="ARBA00023040"/>
    </source>
</evidence>
<feature type="transmembrane region" description="Helical" evidence="8">
    <location>
        <begin position="31"/>
        <end position="61"/>
    </location>
</feature>
<evidence type="ECO:0000256" key="2">
    <source>
        <dbReference type="ARBA" id="ARBA00022692"/>
    </source>
</evidence>
<dbReference type="GO" id="GO:0005886">
    <property type="term" value="C:plasma membrane"/>
    <property type="evidence" value="ECO:0000318"/>
    <property type="project" value="GO_Central"/>
</dbReference>
<dbReference type="GO" id="GO:0004930">
    <property type="term" value="F:G protein-coupled receptor activity"/>
    <property type="evidence" value="ECO:0000318"/>
    <property type="project" value="GO_Central"/>
</dbReference>
<dbReference type="PANTHER" id="PTHR24243">
    <property type="entry name" value="G-PROTEIN COUPLED RECEPTOR"/>
    <property type="match status" value="1"/>
</dbReference>
<dbReference type="Pfam" id="PF00001">
    <property type="entry name" value="7tm_1"/>
    <property type="match status" value="1"/>
</dbReference>
<keyword evidence="5 8" id="KW-0472">Membrane</keyword>
<dbReference type="GO" id="GO:0007186">
    <property type="term" value="P:G protein-coupled receptor signaling pathway"/>
    <property type="evidence" value="ECO:0000318"/>
    <property type="project" value="GO_Central"/>
</dbReference>
<dbReference type="AlphaFoldDB" id="H2XY67"/>
<reference evidence="11" key="1">
    <citation type="journal article" date="2002" name="Science">
        <title>The draft genome of Ciona intestinalis: insights into chordate and vertebrate origins.</title>
        <authorList>
            <person name="Dehal P."/>
            <person name="Satou Y."/>
            <person name="Campbell R.K."/>
            <person name="Chapman J."/>
            <person name="Degnan B."/>
            <person name="De Tomaso A."/>
            <person name="Davidson B."/>
            <person name="Di Gregorio A."/>
            <person name="Gelpke M."/>
            <person name="Goodstein D.M."/>
            <person name="Harafuji N."/>
            <person name="Hastings K.E."/>
            <person name="Ho I."/>
            <person name="Hotta K."/>
            <person name="Huang W."/>
            <person name="Kawashima T."/>
            <person name="Lemaire P."/>
            <person name="Martinez D."/>
            <person name="Meinertzhagen I.A."/>
            <person name="Necula S."/>
            <person name="Nonaka M."/>
            <person name="Putnam N."/>
            <person name="Rash S."/>
            <person name="Saiga H."/>
            <person name="Satake M."/>
            <person name="Terry A."/>
            <person name="Yamada L."/>
            <person name="Wang H.G."/>
            <person name="Awazu S."/>
            <person name="Azumi K."/>
            <person name="Boore J."/>
            <person name="Branno M."/>
            <person name="Chin-Bow S."/>
            <person name="DeSantis R."/>
            <person name="Doyle S."/>
            <person name="Francino P."/>
            <person name="Keys D.N."/>
            <person name="Haga S."/>
            <person name="Hayashi H."/>
            <person name="Hino K."/>
            <person name="Imai K.S."/>
            <person name="Inaba K."/>
            <person name="Kano S."/>
            <person name="Kobayashi K."/>
            <person name="Kobayashi M."/>
            <person name="Lee B.I."/>
            <person name="Makabe K.W."/>
            <person name="Manohar C."/>
            <person name="Matassi G."/>
            <person name="Medina M."/>
            <person name="Mochizuki Y."/>
            <person name="Mount S."/>
            <person name="Morishita T."/>
            <person name="Miura S."/>
            <person name="Nakayama A."/>
            <person name="Nishizaka S."/>
            <person name="Nomoto H."/>
            <person name="Ohta F."/>
            <person name="Oishi K."/>
            <person name="Rigoutsos I."/>
            <person name="Sano M."/>
            <person name="Sasaki A."/>
            <person name="Sasakura Y."/>
            <person name="Shoguchi E."/>
            <person name="Shin-i T."/>
            <person name="Spagnuolo A."/>
            <person name="Stainier D."/>
            <person name="Suzuki M.M."/>
            <person name="Tassy O."/>
            <person name="Takatori N."/>
            <person name="Tokuoka M."/>
            <person name="Yagi K."/>
            <person name="Yoshizaki F."/>
            <person name="Wada S."/>
            <person name="Zhang C."/>
            <person name="Hyatt P.D."/>
            <person name="Larimer F."/>
            <person name="Detter C."/>
            <person name="Doggett N."/>
            <person name="Glavina T."/>
            <person name="Hawkins T."/>
            <person name="Richardson P."/>
            <person name="Lucas S."/>
            <person name="Kohara Y."/>
            <person name="Levine M."/>
            <person name="Satoh N."/>
            <person name="Rokhsar D.S."/>
        </authorList>
    </citation>
    <scope>NUCLEOTIDE SEQUENCE [LARGE SCALE GENOMIC DNA]</scope>
</reference>
<evidence type="ECO:0000256" key="8">
    <source>
        <dbReference type="SAM" id="Phobius"/>
    </source>
</evidence>
<keyword evidence="4" id="KW-0297">G-protein coupled receptor</keyword>
<reference evidence="10" key="4">
    <citation type="submission" date="2025-09" db="UniProtKB">
        <authorList>
            <consortium name="Ensembl"/>
        </authorList>
    </citation>
    <scope>IDENTIFICATION</scope>
</reference>
<organism evidence="10 11">
    <name type="scientific">Ciona intestinalis</name>
    <name type="common">Transparent sea squirt</name>
    <name type="synonym">Ascidia intestinalis</name>
    <dbReference type="NCBI Taxonomy" id="7719"/>
    <lineage>
        <taxon>Eukaryota</taxon>
        <taxon>Metazoa</taxon>
        <taxon>Chordata</taxon>
        <taxon>Tunicata</taxon>
        <taxon>Ascidiacea</taxon>
        <taxon>Phlebobranchia</taxon>
        <taxon>Cionidae</taxon>
        <taxon>Ciona</taxon>
    </lineage>
</organism>
<dbReference type="InterPro" id="IPR000276">
    <property type="entry name" value="GPCR_Rhodpsn"/>
</dbReference>
<feature type="transmembrane region" description="Helical" evidence="8">
    <location>
        <begin position="111"/>
        <end position="136"/>
    </location>
</feature>
<keyword evidence="6" id="KW-0675">Receptor</keyword>
<feature type="domain" description="G-protein coupled receptors family 1 profile" evidence="9">
    <location>
        <begin position="50"/>
        <end position="161"/>
    </location>
</feature>
<dbReference type="Gene3D" id="1.20.1070.10">
    <property type="entry name" value="Rhodopsin 7-helix transmembrane proteins"/>
    <property type="match status" value="1"/>
</dbReference>
<dbReference type="SUPFAM" id="SSF81321">
    <property type="entry name" value="Family A G protein-coupled receptor-like"/>
    <property type="match status" value="1"/>
</dbReference>
<name>H2XY67_CIOIN</name>
<sequence length="161" mass="18457">MIDSNSTSSFVFTTTHMMTTQTPYVKPFNEIGVVVSAVIILTLMVLGLIGNSLTIAVILSYRALSSNVFMRFILSLCVSDLISALISWIFLYRRTWGFDDFYPIPGVFCKFYWSADIMTSYVTALHVLSFAILRYISVKFPIFYNKIRIKHGNVQFSTFYF</sequence>
<evidence type="ECO:0000256" key="5">
    <source>
        <dbReference type="ARBA" id="ARBA00023136"/>
    </source>
</evidence>
<proteinExistence type="predicted"/>
<keyword evidence="7" id="KW-0807">Transducer</keyword>
<dbReference type="PANTHER" id="PTHR24243:SF234">
    <property type="entry name" value="GROWTH HORMONE SECRETAGOGUE RECEPTOR TYPE 1-LIKE"/>
    <property type="match status" value="1"/>
</dbReference>
<dbReference type="Proteomes" id="UP000008144">
    <property type="component" value="Chromosome 11"/>
</dbReference>
<keyword evidence="2 8" id="KW-0812">Transmembrane</keyword>
<evidence type="ECO:0000259" key="9">
    <source>
        <dbReference type="PROSITE" id="PS50262"/>
    </source>
</evidence>
<evidence type="ECO:0000313" key="11">
    <source>
        <dbReference type="Proteomes" id="UP000008144"/>
    </source>
</evidence>
<reference evidence="10" key="2">
    <citation type="journal article" date="2008" name="Genome Biol.">
        <title>Improved genome assembly and evidence-based global gene model set for the chordate Ciona intestinalis: new insight into intron and operon populations.</title>
        <authorList>
            <person name="Satou Y."/>
            <person name="Mineta K."/>
            <person name="Ogasawara M."/>
            <person name="Sasakura Y."/>
            <person name="Shoguchi E."/>
            <person name="Ueno K."/>
            <person name="Yamada L."/>
            <person name="Matsumoto J."/>
            <person name="Wasserscheid J."/>
            <person name="Dewar K."/>
            <person name="Wiley G.B."/>
            <person name="Macmil S.L."/>
            <person name="Roe B.A."/>
            <person name="Zeller R.W."/>
            <person name="Hastings K.E."/>
            <person name="Lemaire P."/>
            <person name="Lindquist E."/>
            <person name="Endo T."/>
            <person name="Hotta K."/>
            <person name="Inaba K."/>
        </authorList>
    </citation>
    <scope>NUCLEOTIDE SEQUENCE [LARGE SCALE GENOMIC DNA]</scope>
    <source>
        <strain evidence="10">wild type</strain>
    </source>
</reference>
<dbReference type="PRINTS" id="PR00237">
    <property type="entry name" value="GPCRRHODOPSN"/>
</dbReference>
<comment type="subcellular location">
    <subcellularLocation>
        <location evidence="1">Membrane</location>
        <topology evidence="1">Multi-pass membrane protein</topology>
    </subcellularLocation>
</comment>
<dbReference type="HOGENOM" id="CLU_1643091_0_0_1"/>
<keyword evidence="3 8" id="KW-1133">Transmembrane helix</keyword>
<feature type="transmembrane region" description="Helical" evidence="8">
    <location>
        <begin position="68"/>
        <end position="91"/>
    </location>
</feature>
<evidence type="ECO:0000256" key="7">
    <source>
        <dbReference type="ARBA" id="ARBA00023224"/>
    </source>
</evidence>